<evidence type="ECO:0000313" key="4">
    <source>
        <dbReference type="EMBL" id="RJF71018.1"/>
    </source>
</evidence>
<reference evidence="4 5" key="1">
    <citation type="submission" date="2018-09" db="EMBL/GenBank/DDBJ databases">
        <authorList>
            <person name="Zhu H."/>
        </authorList>
    </citation>
    <scope>NUCLEOTIDE SEQUENCE [LARGE SCALE GENOMIC DNA]</scope>
    <source>
        <strain evidence="4 5">K2S05-167</strain>
    </source>
</reference>
<sequence>MTQTPETRIPGTQVPAELSQQVIQWRRHLHRHPELSFQEHHTAQFVEEELRRLPHLSVSRPTPTSVLAVLRGQAGPGKTVLLRADMDALPIQEETGLEFTSQNAGVMHACGHDGHTAMLLGAARMLSAHPETLSGEVRFIFQHAEELPPGGAQQLVDAGLMDGVDTVMGIHLMSPVPTGVVVVKGGPLMAAADRFSLKIQGKGGHGAMPNQTIDPVVIAAQIILAFQTIVSRTLDPMDTAVVTVATLEGGQAMNVIPDTVTLGGTVRTFNPEVRTLIPERMEAIAKGITQAHGATYQFDYIQGYRATTNDPEVAAKLQEMVRQVLPEAQLLMNPNPLMGSEDFSAYMTKAPGTFVLIGAGGPDAAPHHHPKFDLDERALEQGVKLYIGAAHTLTR</sequence>
<dbReference type="OrthoDB" id="9776731at2"/>
<keyword evidence="2" id="KW-0464">Manganese</keyword>
<feature type="domain" description="Peptidase M20 dimerisation" evidence="3">
    <location>
        <begin position="195"/>
        <end position="284"/>
    </location>
</feature>
<comment type="cofactor">
    <cofactor evidence="2">
        <name>Mn(2+)</name>
        <dbReference type="ChEBI" id="CHEBI:29035"/>
    </cofactor>
    <text evidence="2">The Mn(2+) ion enhances activity.</text>
</comment>
<protein>
    <submittedName>
        <fullName evidence="4">Amidohydrolase</fullName>
    </submittedName>
</protein>
<dbReference type="PIRSF" id="PIRSF005962">
    <property type="entry name" value="Pept_M20D_amidohydro"/>
    <property type="match status" value="1"/>
</dbReference>
<keyword evidence="5" id="KW-1185">Reference proteome</keyword>
<evidence type="ECO:0000313" key="5">
    <source>
        <dbReference type="Proteomes" id="UP000286287"/>
    </source>
</evidence>
<keyword evidence="2" id="KW-0479">Metal-binding</keyword>
<dbReference type="RefSeq" id="WP_119761708.1">
    <property type="nucleotide sequence ID" value="NZ_QYUJ01000014.1"/>
</dbReference>
<keyword evidence="1 4" id="KW-0378">Hydrolase</keyword>
<feature type="binding site" evidence="2">
    <location>
        <position position="112"/>
    </location>
    <ligand>
        <name>Mn(2+)</name>
        <dbReference type="ChEBI" id="CHEBI:29035"/>
        <label>2</label>
    </ligand>
</feature>
<dbReference type="GO" id="GO:0050118">
    <property type="term" value="F:N-acetyldiaminopimelate deacetylase activity"/>
    <property type="evidence" value="ECO:0007669"/>
    <property type="project" value="UniProtKB-ARBA"/>
</dbReference>
<feature type="binding site" evidence="2">
    <location>
        <position position="146"/>
    </location>
    <ligand>
        <name>Mn(2+)</name>
        <dbReference type="ChEBI" id="CHEBI:29035"/>
        <label>2</label>
    </ligand>
</feature>
<gene>
    <name evidence="4" type="ORF">D3875_04900</name>
</gene>
<dbReference type="Pfam" id="PF07687">
    <property type="entry name" value="M20_dimer"/>
    <property type="match status" value="1"/>
</dbReference>
<evidence type="ECO:0000256" key="2">
    <source>
        <dbReference type="PIRSR" id="PIRSR005962-1"/>
    </source>
</evidence>
<feature type="binding site" evidence="2">
    <location>
        <position position="171"/>
    </location>
    <ligand>
        <name>Mn(2+)</name>
        <dbReference type="ChEBI" id="CHEBI:29035"/>
        <label>2</label>
    </ligand>
</feature>
<dbReference type="Gene3D" id="3.30.70.360">
    <property type="match status" value="1"/>
</dbReference>
<feature type="binding site" evidence="2">
    <location>
        <position position="368"/>
    </location>
    <ligand>
        <name>Mn(2+)</name>
        <dbReference type="ChEBI" id="CHEBI:29035"/>
        <label>2</label>
    </ligand>
</feature>
<dbReference type="AlphaFoldDB" id="A0A418V4I0"/>
<dbReference type="NCBIfam" id="TIGR01891">
    <property type="entry name" value="amidohydrolases"/>
    <property type="match status" value="1"/>
</dbReference>
<dbReference type="PANTHER" id="PTHR11014">
    <property type="entry name" value="PEPTIDASE M20 FAMILY MEMBER"/>
    <property type="match status" value="1"/>
</dbReference>
<organism evidence="4 5">
    <name type="scientific">Deinococcus cavernae</name>
    <dbReference type="NCBI Taxonomy" id="2320857"/>
    <lineage>
        <taxon>Bacteria</taxon>
        <taxon>Thermotogati</taxon>
        <taxon>Deinococcota</taxon>
        <taxon>Deinococci</taxon>
        <taxon>Deinococcales</taxon>
        <taxon>Deinococcaceae</taxon>
        <taxon>Deinococcus</taxon>
    </lineage>
</organism>
<dbReference type="EMBL" id="QYUJ01000014">
    <property type="protein sequence ID" value="RJF71018.1"/>
    <property type="molecule type" value="Genomic_DNA"/>
</dbReference>
<accession>A0A418V4I0</accession>
<evidence type="ECO:0000259" key="3">
    <source>
        <dbReference type="Pfam" id="PF07687"/>
    </source>
</evidence>
<dbReference type="Pfam" id="PF01546">
    <property type="entry name" value="Peptidase_M20"/>
    <property type="match status" value="1"/>
</dbReference>
<dbReference type="SUPFAM" id="SSF53187">
    <property type="entry name" value="Zn-dependent exopeptidases"/>
    <property type="match status" value="1"/>
</dbReference>
<dbReference type="InterPro" id="IPR002933">
    <property type="entry name" value="Peptidase_M20"/>
</dbReference>
<name>A0A418V4I0_9DEIO</name>
<comment type="caution">
    <text evidence="4">The sequence shown here is derived from an EMBL/GenBank/DDBJ whole genome shotgun (WGS) entry which is preliminary data.</text>
</comment>
<dbReference type="Proteomes" id="UP000286287">
    <property type="component" value="Unassembled WGS sequence"/>
</dbReference>
<dbReference type="InterPro" id="IPR036264">
    <property type="entry name" value="Bact_exopeptidase_dim_dom"/>
</dbReference>
<dbReference type="SUPFAM" id="SSF55031">
    <property type="entry name" value="Bacterial exopeptidase dimerisation domain"/>
    <property type="match status" value="1"/>
</dbReference>
<dbReference type="GO" id="GO:0019877">
    <property type="term" value="P:diaminopimelate biosynthetic process"/>
    <property type="evidence" value="ECO:0007669"/>
    <property type="project" value="UniProtKB-ARBA"/>
</dbReference>
<evidence type="ECO:0000256" key="1">
    <source>
        <dbReference type="ARBA" id="ARBA00022801"/>
    </source>
</evidence>
<dbReference type="InterPro" id="IPR011650">
    <property type="entry name" value="Peptidase_M20_dimer"/>
</dbReference>
<proteinExistence type="predicted"/>
<dbReference type="FunFam" id="3.30.70.360:FF:000001">
    <property type="entry name" value="N-acetyldiaminopimelate deacetylase"/>
    <property type="match status" value="1"/>
</dbReference>
<feature type="binding site" evidence="2">
    <location>
        <position position="110"/>
    </location>
    <ligand>
        <name>Mn(2+)</name>
        <dbReference type="ChEBI" id="CHEBI:29035"/>
        <label>2</label>
    </ligand>
</feature>
<dbReference type="Gene3D" id="3.40.630.10">
    <property type="entry name" value="Zn peptidases"/>
    <property type="match status" value="1"/>
</dbReference>
<dbReference type="GO" id="GO:0046872">
    <property type="term" value="F:metal ion binding"/>
    <property type="evidence" value="ECO:0007669"/>
    <property type="project" value="UniProtKB-KW"/>
</dbReference>
<dbReference type="PANTHER" id="PTHR11014:SF63">
    <property type="entry name" value="METALLOPEPTIDASE, PUTATIVE (AFU_ORTHOLOGUE AFUA_6G09600)-RELATED"/>
    <property type="match status" value="1"/>
</dbReference>
<dbReference type="InterPro" id="IPR017439">
    <property type="entry name" value="Amidohydrolase"/>
</dbReference>
<dbReference type="CDD" id="cd08021">
    <property type="entry name" value="M20_Acy1_YhaA-like"/>
    <property type="match status" value="1"/>
</dbReference>